<keyword evidence="1" id="KW-0175">Coiled coil</keyword>
<dbReference type="OrthoDB" id="721759at2759"/>
<dbReference type="AlphaFoldDB" id="A0A3L6SQE5"/>
<dbReference type="Proteomes" id="UP000275267">
    <property type="component" value="Unassembled WGS sequence"/>
</dbReference>
<evidence type="ECO:0000256" key="1">
    <source>
        <dbReference type="SAM" id="Coils"/>
    </source>
</evidence>
<accession>A0A3L6SQE5</accession>
<evidence type="ECO:0000313" key="3">
    <source>
        <dbReference type="Proteomes" id="UP000275267"/>
    </source>
</evidence>
<keyword evidence="3" id="KW-1185">Reference proteome</keyword>
<evidence type="ECO:0000313" key="2">
    <source>
        <dbReference type="EMBL" id="RLN24315.1"/>
    </source>
</evidence>
<name>A0A3L6SQE5_PANMI</name>
<dbReference type="EMBL" id="PQIB02000004">
    <property type="protein sequence ID" value="RLN24315.1"/>
    <property type="molecule type" value="Genomic_DNA"/>
</dbReference>
<feature type="coiled-coil region" evidence="1">
    <location>
        <begin position="15"/>
        <end position="49"/>
    </location>
</feature>
<comment type="caution">
    <text evidence="2">The sequence shown here is derived from an EMBL/GenBank/DDBJ whole genome shotgun (WGS) entry which is preliminary data.</text>
</comment>
<protein>
    <submittedName>
        <fullName evidence="2">Uncharacterized protein</fullName>
    </submittedName>
</protein>
<proteinExistence type="predicted"/>
<reference evidence="3" key="1">
    <citation type="journal article" date="2019" name="Nat. Commun.">
        <title>The genome of broomcorn millet.</title>
        <authorList>
            <person name="Zou C."/>
            <person name="Miki D."/>
            <person name="Li D."/>
            <person name="Tang Q."/>
            <person name="Xiao L."/>
            <person name="Rajput S."/>
            <person name="Deng P."/>
            <person name="Jia W."/>
            <person name="Huang R."/>
            <person name="Zhang M."/>
            <person name="Sun Y."/>
            <person name="Hu J."/>
            <person name="Fu X."/>
            <person name="Schnable P.S."/>
            <person name="Li F."/>
            <person name="Zhang H."/>
            <person name="Feng B."/>
            <person name="Zhu X."/>
            <person name="Liu R."/>
            <person name="Schnable J.C."/>
            <person name="Zhu J.-K."/>
            <person name="Zhang H."/>
        </authorList>
    </citation>
    <scope>NUCLEOTIDE SEQUENCE [LARGE SCALE GENOMIC DNA]</scope>
</reference>
<sequence length="104" mass="11834">MAPPTDSIATVLAKLEELGRKIDDTNLKADETNRNIEEMQLSIQQNTDEQSLLSAWKPGMEDKVTDLQNSVFDLKQKNLEEAHSRPIRVKKPNIRFAGSEWAKQ</sequence>
<organism evidence="2 3">
    <name type="scientific">Panicum miliaceum</name>
    <name type="common">Proso millet</name>
    <name type="synonym">Broomcorn millet</name>
    <dbReference type="NCBI Taxonomy" id="4540"/>
    <lineage>
        <taxon>Eukaryota</taxon>
        <taxon>Viridiplantae</taxon>
        <taxon>Streptophyta</taxon>
        <taxon>Embryophyta</taxon>
        <taxon>Tracheophyta</taxon>
        <taxon>Spermatophyta</taxon>
        <taxon>Magnoliopsida</taxon>
        <taxon>Liliopsida</taxon>
        <taxon>Poales</taxon>
        <taxon>Poaceae</taxon>
        <taxon>PACMAD clade</taxon>
        <taxon>Panicoideae</taxon>
        <taxon>Panicodae</taxon>
        <taxon>Paniceae</taxon>
        <taxon>Panicinae</taxon>
        <taxon>Panicum</taxon>
        <taxon>Panicum sect. Panicum</taxon>
    </lineage>
</organism>
<gene>
    <name evidence="2" type="ORF">C2845_PM07G38430</name>
</gene>